<feature type="compositionally biased region" description="Basic and acidic residues" evidence="7">
    <location>
        <begin position="1492"/>
        <end position="1505"/>
    </location>
</feature>
<evidence type="ECO:0000256" key="5">
    <source>
        <dbReference type="ARBA" id="ARBA00047033"/>
    </source>
</evidence>
<comment type="similarity">
    <text evidence="2">Belongs to the THOC2 family.</text>
</comment>
<evidence type="ECO:0000259" key="8">
    <source>
        <dbReference type="Pfam" id="PF11262"/>
    </source>
</evidence>
<keyword evidence="4" id="KW-0539">Nucleus</keyword>
<evidence type="ECO:0000313" key="12">
    <source>
        <dbReference type="Proteomes" id="UP000001070"/>
    </source>
</evidence>
<feature type="region of interest" description="Disordered" evidence="7">
    <location>
        <begin position="1312"/>
        <end position="1689"/>
    </location>
</feature>
<dbReference type="HOGENOM" id="CLU_000511_5_0_1"/>
<reference evidence="11 12" key="1">
    <citation type="journal article" date="2007" name="Nature">
        <title>Evolution of genes and genomes on the Drosophila phylogeny.</title>
        <authorList>
            <consortium name="Drosophila 12 Genomes Consortium"/>
            <person name="Clark A.G."/>
            <person name="Eisen M.B."/>
            <person name="Smith D.R."/>
            <person name="Bergman C.M."/>
            <person name="Oliver B."/>
            <person name="Markow T.A."/>
            <person name="Kaufman T.C."/>
            <person name="Kellis M."/>
            <person name="Gelbart W."/>
            <person name="Iyer V.N."/>
            <person name="Pollard D.A."/>
            <person name="Sackton T.B."/>
            <person name="Larracuente A.M."/>
            <person name="Singh N.D."/>
            <person name="Abad J.P."/>
            <person name="Abt D.N."/>
            <person name="Adryan B."/>
            <person name="Aguade M."/>
            <person name="Akashi H."/>
            <person name="Anderson W.W."/>
            <person name="Aquadro C.F."/>
            <person name="Ardell D.H."/>
            <person name="Arguello R."/>
            <person name="Artieri C.G."/>
            <person name="Barbash D.A."/>
            <person name="Barker D."/>
            <person name="Barsanti P."/>
            <person name="Batterham P."/>
            <person name="Batzoglou S."/>
            <person name="Begun D."/>
            <person name="Bhutkar A."/>
            <person name="Blanco E."/>
            <person name="Bosak S.A."/>
            <person name="Bradley R.K."/>
            <person name="Brand A.D."/>
            <person name="Brent M.R."/>
            <person name="Brooks A.N."/>
            <person name="Brown R.H."/>
            <person name="Butlin R.K."/>
            <person name="Caggese C."/>
            <person name="Calvi B.R."/>
            <person name="Bernardo de Carvalho A."/>
            <person name="Caspi A."/>
            <person name="Castrezana S."/>
            <person name="Celniker S.E."/>
            <person name="Chang J.L."/>
            <person name="Chapple C."/>
            <person name="Chatterji S."/>
            <person name="Chinwalla A."/>
            <person name="Civetta A."/>
            <person name="Clifton S.W."/>
            <person name="Comeron J.M."/>
            <person name="Costello J.C."/>
            <person name="Coyne J.A."/>
            <person name="Daub J."/>
            <person name="David R.G."/>
            <person name="Delcher A.L."/>
            <person name="Delehaunty K."/>
            <person name="Do C.B."/>
            <person name="Ebling H."/>
            <person name="Edwards K."/>
            <person name="Eickbush T."/>
            <person name="Evans J.D."/>
            <person name="Filipski A."/>
            <person name="Findeiss S."/>
            <person name="Freyhult E."/>
            <person name="Fulton L."/>
            <person name="Fulton R."/>
            <person name="Garcia A.C."/>
            <person name="Gardiner A."/>
            <person name="Garfield D.A."/>
            <person name="Garvin B.E."/>
            <person name="Gibson G."/>
            <person name="Gilbert D."/>
            <person name="Gnerre S."/>
            <person name="Godfrey J."/>
            <person name="Good R."/>
            <person name="Gotea V."/>
            <person name="Gravely B."/>
            <person name="Greenberg A.J."/>
            <person name="Griffiths-Jones S."/>
            <person name="Gross S."/>
            <person name="Guigo R."/>
            <person name="Gustafson E.A."/>
            <person name="Haerty W."/>
            <person name="Hahn M.W."/>
            <person name="Halligan D.L."/>
            <person name="Halpern A.L."/>
            <person name="Halter G.M."/>
            <person name="Han M.V."/>
            <person name="Heger A."/>
            <person name="Hillier L."/>
            <person name="Hinrichs A.S."/>
            <person name="Holmes I."/>
            <person name="Hoskins R.A."/>
            <person name="Hubisz M.J."/>
            <person name="Hultmark D."/>
            <person name="Huntley M.A."/>
            <person name="Jaffe D.B."/>
            <person name="Jagadeeshan S."/>
            <person name="Jeck W.R."/>
            <person name="Johnson J."/>
            <person name="Jones C.D."/>
            <person name="Jordan W.C."/>
            <person name="Karpen G.H."/>
            <person name="Kataoka E."/>
            <person name="Keightley P.D."/>
            <person name="Kheradpour P."/>
            <person name="Kirkness E.F."/>
            <person name="Koerich L.B."/>
            <person name="Kristiansen K."/>
            <person name="Kudrna D."/>
            <person name="Kulathinal R.J."/>
            <person name="Kumar S."/>
            <person name="Kwok R."/>
            <person name="Lander E."/>
            <person name="Langley C.H."/>
            <person name="Lapoint R."/>
            <person name="Lazzaro B.P."/>
            <person name="Lee S.J."/>
            <person name="Levesque L."/>
            <person name="Li R."/>
            <person name="Lin C.F."/>
            <person name="Lin M.F."/>
            <person name="Lindblad-Toh K."/>
            <person name="Llopart A."/>
            <person name="Long M."/>
            <person name="Low L."/>
            <person name="Lozovsky E."/>
            <person name="Lu J."/>
            <person name="Luo M."/>
            <person name="Machado C.A."/>
            <person name="Makalowski W."/>
            <person name="Marzo M."/>
            <person name="Matsuda M."/>
            <person name="Matzkin L."/>
            <person name="McAllister B."/>
            <person name="McBride C.S."/>
            <person name="McKernan B."/>
            <person name="McKernan K."/>
            <person name="Mendez-Lago M."/>
            <person name="Minx P."/>
            <person name="Mollenhauer M.U."/>
            <person name="Montooth K."/>
            <person name="Mount S.M."/>
            <person name="Mu X."/>
            <person name="Myers E."/>
            <person name="Negre B."/>
            <person name="Newfeld S."/>
            <person name="Nielsen R."/>
            <person name="Noor M.A."/>
            <person name="O'Grady P."/>
            <person name="Pachter L."/>
            <person name="Papaceit M."/>
            <person name="Parisi M.J."/>
            <person name="Parisi M."/>
            <person name="Parts L."/>
            <person name="Pedersen J.S."/>
            <person name="Pesole G."/>
            <person name="Phillippy A.M."/>
            <person name="Ponting C.P."/>
            <person name="Pop M."/>
            <person name="Porcelli D."/>
            <person name="Powell J.R."/>
            <person name="Prohaska S."/>
            <person name="Pruitt K."/>
            <person name="Puig M."/>
            <person name="Quesneville H."/>
            <person name="Ram K.R."/>
            <person name="Rand D."/>
            <person name="Rasmussen M.D."/>
            <person name="Reed L.K."/>
            <person name="Reenan R."/>
            <person name="Reily A."/>
            <person name="Remington K.A."/>
            <person name="Rieger T.T."/>
            <person name="Ritchie M.G."/>
            <person name="Robin C."/>
            <person name="Rogers Y.H."/>
            <person name="Rohde C."/>
            <person name="Rozas J."/>
            <person name="Rubenfield M.J."/>
            <person name="Ruiz A."/>
            <person name="Russo S."/>
            <person name="Salzberg S.L."/>
            <person name="Sanchez-Gracia A."/>
            <person name="Saranga D.J."/>
            <person name="Sato H."/>
            <person name="Schaeffer S.W."/>
            <person name="Schatz M.C."/>
            <person name="Schlenke T."/>
            <person name="Schwartz R."/>
            <person name="Segarra C."/>
            <person name="Singh R.S."/>
            <person name="Sirot L."/>
            <person name="Sirota M."/>
            <person name="Sisneros N.B."/>
            <person name="Smith C.D."/>
            <person name="Smith T.F."/>
            <person name="Spieth J."/>
            <person name="Stage D.E."/>
            <person name="Stark A."/>
            <person name="Stephan W."/>
            <person name="Strausberg R.L."/>
            <person name="Strempel S."/>
            <person name="Sturgill D."/>
            <person name="Sutton G."/>
            <person name="Sutton G.G."/>
            <person name="Tao W."/>
            <person name="Teichmann S."/>
            <person name="Tobari Y.N."/>
            <person name="Tomimura Y."/>
            <person name="Tsolas J.M."/>
            <person name="Valente V.L."/>
            <person name="Venter E."/>
            <person name="Venter J.C."/>
            <person name="Vicario S."/>
            <person name="Vieira F.G."/>
            <person name="Vilella A.J."/>
            <person name="Villasante A."/>
            <person name="Walenz B."/>
            <person name="Wang J."/>
            <person name="Wasserman M."/>
            <person name="Watts T."/>
            <person name="Wilson D."/>
            <person name="Wilson R.K."/>
            <person name="Wing R.A."/>
            <person name="Wolfner M.F."/>
            <person name="Wong A."/>
            <person name="Wong G.K."/>
            <person name="Wu C.I."/>
            <person name="Wu G."/>
            <person name="Yamamoto D."/>
            <person name="Yang H.P."/>
            <person name="Yang S.P."/>
            <person name="Yorke J.A."/>
            <person name="Yoshida K."/>
            <person name="Zdobnov E."/>
            <person name="Zhang P."/>
            <person name="Zhang Y."/>
            <person name="Zimin A.V."/>
            <person name="Baldwin J."/>
            <person name="Abdouelleil A."/>
            <person name="Abdulkadir J."/>
            <person name="Abebe A."/>
            <person name="Abera B."/>
            <person name="Abreu J."/>
            <person name="Acer S.C."/>
            <person name="Aftuck L."/>
            <person name="Alexander A."/>
            <person name="An P."/>
            <person name="Anderson E."/>
            <person name="Anderson S."/>
            <person name="Arachi H."/>
            <person name="Azer M."/>
            <person name="Bachantsang P."/>
            <person name="Barry A."/>
            <person name="Bayul T."/>
            <person name="Berlin A."/>
            <person name="Bessette D."/>
            <person name="Bloom T."/>
            <person name="Blye J."/>
            <person name="Boguslavskiy L."/>
            <person name="Bonnet C."/>
            <person name="Boukhgalter B."/>
            <person name="Bourzgui I."/>
            <person name="Brown A."/>
            <person name="Cahill P."/>
            <person name="Channer S."/>
            <person name="Cheshatsang Y."/>
            <person name="Chuda L."/>
            <person name="Citroen M."/>
            <person name="Collymore A."/>
            <person name="Cooke P."/>
            <person name="Costello M."/>
            <person name="D'Aco K."/>
            <person name="Daza R."/>
            <person name="De Haan G."/>
            <person name="DeGray S."/>
            <person name="DeMaso C."/>
            <person name="Dhargay N."/>
            <person name="Dooley K."/>
            <person name="Dooley E."/>
            <person name="Doricent M."/>
            <person name="Dorje P."/>
            <person name="Dorjee K."/>
            <person name="Dupes A."/>
            <person name="Elong R."/>
            <person name="Falk J."/>
            <person name="Farina A."/>
            <person name="Faro S."/>
            <person name="Ferguson D."/>
            <person name="Fisher S."/>
            <person name="Foley C.D."/>
            <person name="Franke A."/>
            <person name="Friedrich D."/>
            <person name="Gadbois L."/>
            <person name="Gearin G."/>
            <person name="Gearin C.R."/>
            <person name="Giannoukos G."/>
            <person name="Goode T."/>
            <person name="Graham J."/>
            <person name="Grandbois E."/>
            <person name="Grewal S."/>
            <person name="Gyaltsen K."/>
            <person name="Hafez N."/>
            <person name="Hagos B."/>
            <person name="Hall J."/>
            <person name="Henson C."/>
            <person name="Hollinger A."/>
            <person name="Honan T."/>
            <person name="Huard M.D."/>
            <person name="Hughes L."/>
            <person name="Hurhula B."/>
            <person name="Husby M.E."/>
            <person name="Kamat A."/>
            <person name="Kanga B."/>
            <person name="Kashin S."/>
            <person name="Khazanovich D."/>
            <person name="Kisner P."/>
            <person name="Lance K."/>
            <person name="Lara M."/>
            <person name="Lee W."/>
            <person name="Lennon N."/>
            <person name="Letendre F."/>
            <person name="LeVine R."/>
            <person name="Lipovsky A."/>
            <person name="Liu X."/>
            <person name="Liu J."/>
            <person name="Liu S."/>
            <person name="Lokyitsang T."/>
            <person name="Lokyitsang Y."/>
            <person name="Lubonja R."/>
            <person name="Lui A."/>
            <person name="MacDonald P."/>
            <person name="Magnisalis V."/>
            <person name="Maru K."/>
            <person name="Matthews C."/>
            <person name="McCusker W."/>
            <person name="McDonough S."/>
            <person name="Mehta T."/>
            <person name="Meldrim J."/>
            <person name="Meneus L."/>
            <person name="Mihai O."/>
            <person name="Mihalev A."/>
            <person name="Mihova T."/>
            <person name="Mittelman R."/>
            <person name="Mlenga V."/>
            <person name="Montmayeur A."/>
            <person name="Mulrain L."/>
            <person name="Navidi A."/>
            <person name="Naylor J."/>
            <person name="Negash T."/>
            <person name="Nguyen T."/>
            <person name="Nguyen N."/>
            <person name="Nicol R."/>
            <person name="Norbu C."/>
            <person name="Norbu N."/>
            <person name="Novod N."/>
            <person name="O'Neill B."/>
            <person name="Osman S."/>
            <person name="Markiewicz E."/>
            <person name="Oyono O.L."/>
            <person name="Patti C."/>
            <person name="Phunkhang P."/>
            <person name="Pierre F."/>
            <person name="Priest M."/>
            <person name="Raghuraman S."/>
            <person name="Rege F."/>
            <person name="Reyes R."/>
            <person name="Rise C."/>
            <person name="Rogov P."/>
            <person name="Ross K."/>
            <person name="Ryan E."/>
            <person name="Settipalli S."/>
            <person name="Shea T."/>
            <person name="Sherpa N."/>
            <person name="Shi L."/>
            <person name="Shih D."/>
            <person name="Sparrow T."/>
            <person name="Spaulding J."/>
            <person name="Stalker J."/>
            <person name="Stange-Thomann N."/>
            <person name="Stavropoulos S."/>
            <person name="Stone C."/>
            <person name="Strader C."/>
            <person name="Tesfaye S."/>
            <person name="Thomson T."/>
            <person name="Thoulutsang Y."/>
            <person name="Thoulutsang D."/>
            <person name="Topham K."/>
            <person name="Topping I."/>
            <person name="Tsamla T."/>
            <person name="Vassiliev H."/>
            <person name="Vo A."/>
            <person name="Wangchuk T."/>
            <person name="Wangdi T."/>
            <person name="Weiand M."/>
            <person name="Wilkinson J."/>
            <person name="Wilson A."/>
            <person name="Yadav S."/>
            <person name="Young G."/>
            <person name="Yu Q."/>
            <person name="Zembek L."/>
            <person name="Zhong D."/>
            <person name="Zimmer A."/>
            <person name="Zwirko Z."/>
            <person name="Jaffe D.B."/>
            <person name="Alvarez P."/>
            <person name="Brockman W."/>
            <person name="Butler J."/>
            <person name="Chin C."/>
            <person name="Gnerre S."/>
            <person name="Grabherr M."/>
            <person name="Kleber M."/>
            <person name="Mauceli E."/>
            <person name="MacCallum I."/>
        </authorList>
    </citation>
    <scope>NUCLEOTIDE SEQUENCE [LARGE SCALE GENOMIC DNA]</scope>
    <source>
        <strain evidence="12">Tucson 15287-2541.00</strain>
    </source>
</reference>
<dbReference type="PANTHER" id="PTHR21597:SF0">
    <property type="entry name" value="THO COMPLEX SUBUNIT 2"/>
    <property type="match status" value="1"/>
</dbReference>
<feature type="coiled-coil region" evidence="6">
    <location>
        <begin position="990"/>
        <end position="1025"/>
    </location>
</feature>
<evidence type="ECO:0000256" key="7">
    <source>
        <dbReference type="SAM" id="MobiDB-lite"/>
    </source>
</evidence>
<dbReference type="OMA" id="QERWTCI"/>
<dbReference type="FunCoup" id="B4JQB6">
    <property type="interactions" value="2293"/>
</dbReference>
<feature type="compositionally biased region" description="Basic and acidic residues" evidence="7">
    <location>
        <begin position="1577"/>
        <end position="1611"/>
    </location>
</feature>
<feature type="compositionally biased region" description="Basic and acidic residues" evidence="7">
    <location>
        <begin position="1520"/>
        <end position="1538"/>
    </location>
</feature>
<feature type="compositionally biased region" description="Polar residues" evidence="7">
    <location>
        <begin position="1266"/>
        <end position="1276"/>
    </location>
</feature>
<dbReference type="PANTHER" id="PTHR21597">
    <property type="entry name" value="THO2 PROTEIN"/>
    <property type="match status" value="1"/>
</dbReference>
<feature type="domain" description="THO complex subunit 2 N-terminal" evidence="10">
    <location>
        <begin position="482"/>
        <end position="628"/>
    </location>
</feature>
<dbReference type="STRING" id="7222.B4JQB6"/>
<dbReference type="InterPro" id="IPR021726">
    <property type="entry name" value="THO_THOC2_N"/>
</dbReference>
<feature type="compositionally biased region" description="Low complexity" evidence="7">
    <location>
        <begin position="1340"/>
        <end position="1356"/>
    </location>
</feature>
<evidence type="ECO:0000259" key="9">
    <source>
        <dbReference type="Pfam" id="PF11732"/>
    </source>
</evidence>
<feature type="compositionally biased region" description="Low complexity" evidence="7">
    <location>
        <begin position="1439"/>
        <end position="1449"/>
    </location>
</feature>
<keyword evidence="6" id="KW-0175">Coiled coil</keyword>
<evidence type="ECO:0000256" key="1">
    <source>
        <dbReference type="ARBA" id="ARBA00004123"/>
    </source>
</evidence>
<evidence type="ECO:0000256" key="4">
    <source>
        <dbReference type="ARBA" id="ARBA00023242"/>
    </source>
</evidence>
<dbReference type="Proteomes" id="UP000001070">
    <property type="component" value="Unassembled WGS sequence"/>
</dbReference>
<evidence type="ECO:0000259" key="10">
    <source>
        <dbReference type="Pfam" id="PF16134"/>
    </source>
</evidence>
<gene>
    <name evidence="11" type="primary">Dgri\GH13668</name>
    <name evidence="11" type="ORF">Dgri_GH13668</name>
</gene>
<feature type="region of interest" description="Disordered" evidence="7">
    <location>
        <begin position="1"/>
        <end position="30"/>
    </location>
</feature>
<feature type="compositionally biased region" description="Basic and acidic residues" evidence="7">
    <location>
        <begin position="1555"/>
        <end position="1564"/>
    </location>
</feature>
<feature type="compositionally biased region" description="Low complexity" evidence="7">
    <location>
        <begin position="1393"/>
        <end position="1415"/>
    </location>
</feature>
<comment type="subunit">
    <text evidence="5">Component of the THO subcomplex, which is composed of THOC1, THOC2, THOC3, THOC5, THOC6 and THOC7. The THO subcomplex interacts with DDX39B to form the THO-DDX39B complex which multimerizes into a 28-subunit tetrameric assembly. Component of the transcription/export (TREX) complex at least composed of ALYREF/THOC4, DDX39B, SARNP/CIP29, CHTOP and the THO subcomplex; in the complex interacts with THOC1, THOC3, THOC5, THOC7 and DDX39B. TREX seems to have a dynamic structure involving ATP-dependent remodeling. Interacts with POLDIP3 and ZC3H11A.</text>
</comment>
<evidence type="ECO:0000313" key="11">
    <source>
        <dbReference type="EMBL" id="EDV99096.1"/>
    </source>
</evidence>
<feature type="region of interest" description="Disordered" evidence="7">
    <location>
        <begin position="1255"/>
        <end position="1277"/>
    </location>
</feature>
<feature type="region of interest" description="Disordered" evidence="7">
    <location>
        <begin position="373"/>
        <end position="394"/>
    </location>
</feature>
<dbReference type="GO" id="GO:0003729">
    <property type="term" value="F:mRNA binding"/>
    <property type="evidence" value="ECO:0007669"/>
    <property type="project" value="TreeGrafter"/>
</dbReference>
<dbReference type="EMBL" id="CH916372">
    <property type="protein sequence ID" value="EDV99096.1"/>
    <property type="molecule type" value="Genomic_DNA"/>
</dbReference>
<dbReference type="PhylomeDB" id="B4JQB6"/>
<feature type="compositionally biased region" description="Basic and acidic residues" evidence="7">
    <location>
        <begin position="1450"/>
        <end position="1477"/>
    </location>
</feature>
<dbReference type="GO" id="GO:0000445">
    <property type="term" value="C:THO complex part of transcription export complex"/>
    <property type="evidence" value="ECO:0007669"/>
    <property type="project" value="TreeGrafter"/>
</dbReference>
<dbReference type="Pfam" id="PF11732">
    <property type="entry name" value="Thoc2"/>
    <property type="match status" value="1"/>
</dbReference>
<dbReference type="InterPro" id="IPR040007">
    <property type="entry name" value="Tho2"/>
</dbReference>
<comment type="subcellular location">
    <subcellularLocation>
        <location evidence="1">Nucleus</location>
    </subcellularLocation>
</comment>
<feature type="compositionally biased region" description="Low complexity" evidence="7">
    <location>
        <begin position="18"/>
        <end position="30"/>
    </location>
</feature>
<dbReference type="InParanoid" id="B4JQB6"/>
<feature type="compositionally biased region" description="Polar residues" evidence="7">
    <location>
        <begin position="1539"/>
        <end position="1549"/>
    </location>
</feature>
<feature type="compositionally biased region" description="Basic and acidic residues" evidence="7">
    <location>
        <begin position="1620"/>
        <end position="1677"/>
    </location>
</feature>
<organism evidence="12">
    <name type="scientific">Drosophila grimshawi</name>
    <name type="common">Hawaiian fruit fly</name>
    <name type="synonym">Idiomyia grimshawi</name>
    <dbReference type="NCBI Taxonomy" id="7222"/>
    <lineage>
        <taxon>Eukaryota</taxon>
        <taxon>Metazoa</taxon>
        <taxon>Ecdysozoa</taxon>
        <taxon>Arthropoda</taxon>
        <taxon>Hexapoda</taxon>
        <taxon>Insecta</taxon>
        <taxon>Pterygota</taxon>
        <taxon>Neoptera</taxon>
        <taxon>Endopterygota</taxon>
        <taxon>Diptera</taxon>
        <taxon>Brachycera</taxon>
        <taxon>Muscomorpha</taxon>
        <taxon>Ephydroidea</taxon>
        <taxon>Drosophilidae</taxon>
        <taxon>Drosophila</taxon>
        <taxon>Hawaiian Drosophila</taxon>
    </lineage>
</organism>
<proteinExistence type="inferred from homology"/>
<dbReference type="GO" id="GO:0006406">
    <property type="term" value="P:mRNA export from nucleus"/>
    <property type="evidence" value="ECO:0007669"/>
    <property type="project" value="InterPro"/>
</dbReference>
<accession>B4JQB6</accession>
<keyword evidence="12" id="KW-1185">Reference proteome</keyword>
<dbReference type="Pfam" id="PF16134">
    <property type="entry name" value="THOC2_N"/>
    <property type="match status" value="2"/>
</dbReference>
<dbReference type="KEGG" id="dgr:6566579"/>
<sequence length="1689" mass="193122">MRRLKKLSKSHSVTGTLETDAAPTSTETSATTTILGGDAAATTMTANGGAGAGAGGGETLFNVDIFKHFDKTGRSEFIKYLKQQLQESPESPVFDKHGAFKQGISNAIYELLWQALRFKLKKDVVLHALTDVVALHKEFPSLILDVVNILDSETSLMTEGLQEERHGFVQIVKDLDKVLPEALLKERLEIDTLQEVGIVKNKSFYTKFIKVKTKLYYKQRRFNLFREESEGFAKLITELNQDFEEHTTPDVIMDIIKSLIGCFNLDPNRVLDIIIESFETRPDRWKLFIPLLRSYMPTGSIICEVLGYKFCHFKASRTPRSLHHVCALLLKHGVIELNDIYVWLAPNDGSIRAIWDEELAEAREMVRKLHVISTNKKDDDKEPPPPPTTKKFDEDKYNANQKFGLCEALLKVGDWENAYKIIQKLPDQSVVVQDPIARAIVELVHLSVEHIYYKRCFKAPAGRKPSRNRLYDDASLVAKMQVREFADLRKYTWPMANVLGPAMHCDTILMYKLVRIMGSVLHDMGVDSLNGPPPNTDQEQQYYDIISCLDACILPSLLYLDCNCPMSEEIWSVLKFFPYHLRYSLYGRWKNDSYQLHPNLIRRCGLAQRDIKALMKRVSKENVKPLGRLVGKYSHCAPGLLFDYILVQIQMYDNLIGPVCDMLKYLTNLSFDCLGYCIIESLTMTGRGRFKDDGTSLSLWLQSLASFCGNIYKKYSIEMSGLLQYVANQLKSQKSLDLLVLRELVHKMAGVESCEEMTNDQLQALCGGEQLRGEAGYFSQVRNTKKSSNRLKEALANNDLAVTLCLLMAQQKHCVIYRETAAHSHLKLVGSLYDQCQDALVQFGTFLGSTYSVDEYVERLPSIITMLREYHINTDVAFFLARPMFTHQINQKYDQLRKADPNAKKLTTTQKLQKYLDATQLIMNPIVESVRPLHSAKVWEDISPQFLVTFWSLSMYDLHVPNEIYQREIGKLKQLAQQAADGKDSNQSKNKKEQERYIALMEKLNDERKKQHEHVDKTLQRLQEQKDGWFLLRSAKSAKNDTITQFLQLCLFPRCTFTALDALYCAKFVQTIHNLKTANFSTLLCYDRLFCDITYSVTSCTEGEATRYGRFLCAMLETVMRWHSDQAVFNKECANYPGFVTKFRVSNQFSDTNDHVGYENYRHVCHKWHYKITKAIVFCLDSKDFMQIRNALIILMRILPHYPVLSKLEQIIERKVDKVREEEKTQRPDLFAIATSYIGQLKLKTPHMFKESDFHQVAERPAKDSVPSSPVSNAKVLSTEKTAATAAAATATTTTSMTPTKPATISSSFYSNEQKTAGGKEQQDAKAGGAVRGEVKLSKTDGSSTTTVTSISKSISAPATSERERESKRDAIGGGTGSTQSHRSNDVKDELQSSSSGANNNNSSNNNNTSSSNGSEQRRSRELERERERERDREERHSLSSTRSSQRPSNNKEGRIELRTEAELQQRARERTQRLEELEAATLRAHKREKLSRRDERSQHRHDGVETVDLVTGSGSSSQEHLRSHYEEYEGRQRDRDLSSVSNESNGSLQHRRSHETIEYDKDSKRRKMESSSSSSKKVEELVDSVKKARGLKTKERNKDKMSDEERDARRDRKMGRKRDRNEESGSGDHKRRREAQNGDDDLRERERHRDKSSRERSHEKFDRERGGSSRGDDRQYGSKSSRFSRINY</sequence>
<evidence type="ECO:0000256" key="2">
    <source>
        <dbReference type="ARBA" id="ARBA00007857"/>
    </source>
</evidence>
<evidence type="ECO:0000256" key="6">
    <source>
        <dbReference type="SAM" id="Coils"/>
    </source>
</evidence>
<dbReference type="InterPro" id="IPR032302">
    <property type="entry name" value="THOC2_N"/>
</dbReference>
<protein>
    <recommendedName>
        <fullName evidence="3">THO complex subunit 2</fullName>
    </recommendedName>
</protein>
<dbReference type="InterPro" id="IPR021418">
    <property type="entry name" value="THO_THOC2_C"/>
</dbReference>
<dbReference type="GO" id="GO:0006397">
    <property type="term" value="P:mRNA processing"/>
    <property type="evidence" value="ECO:0007669"/>
    <property type="project" value="InterPro"/>
</dbReference>
<dbReference type="eggNOG" id="KOG1874">
    <property type="taxonomic scope" value="Eukaryota"/>
</dbReference>
<feature type="domain" description="THO complex subunitTHOC2 N-terminal" evidence="9">
    <location>
        <begin position="630"/>
        <end position="705"/>
    </location>
</feature>
<dbReference type="Pfam" id="PF11262">
    <property type="entry name" value="Tho2"/>
    <property type="match status" value="1"/>
</dbReference>
<feature type="compositionally biased region" description="Polar residues" evidence="7">
    <location>
        <begin position="1680"/>
        <end position="1689"/>
    </location>
</feature>
<feature type="domain" description="THO complex subunitTHOC2 C-terminal" evidence="8">
    <location>
        <begin position="939"/>
        <end position="1241"/>
    </location>
</feature>
<dbReference type="OrthoDB" id="29024at2759"/>
<feature type="compositionally biased region" description="Basic and acidic residues" evidence="7">
    <location>
        <begin position="1416"/>
        <end position="1438"/>
    </location>
</feature>
<name>B4JQB6_DROGR</name>
<feature type="compositionally biased region" description="Basic and acidic residues" evidence="7">
    <location>
        <begin position="1361"/>
        <end position="1371"/>
    </location>
</feature>
<feature type="domain" description="THO complex subunit 2 N-terminal" evidence="10">
    <location>
        <begin position="64"/>
        <end position="459"/>
    </location>
</feature>
<evidence type="ECO:0000256" key="3">
    <source>
        <dbReference type="ARBA" id="ARBA00019596"/>
    </source>
</evidence>